<proteinExistence type="predicted"/>
<gene>
    <name evidence="1" type="ORF">HMPREF1979_03279</name>
</gene>
<dbReference type="AntiFam" id="ANF00006">
    <property type="entry name" value="Translation of CRISPR region"/>
</dbReference>
<feature type="non-terminal residue" evidence="1">
    <location>
        <position position="1"/>
    </location>
</feature>
<evidence type="ECO:0000313" key="1">
    <source>
        <dbReference type="EMBL" id="ERH20837.1"/>
    </source>
</evidence>
<dbReference type="AntiFam" id="ANF00057">
    <property type="entry name" value="Translation of E. coli type CRISPR repeat"/>
</dbReference>
<name>U1RQY3_9ACTO</name>
<sequence length="76" mass="8278">SSPLARGLLRLVLDARLQGGIIPARAGFTQSFVAEISRPSDHPRSRGVYLFCGSIHRLWLGSSPLARGLRDRSPLP</sequence>
<dbReference type="AlphaFoldDB" id="U1RQY3"/>
<accession>U1RQY3</accession>
<dbReference type="Proteomes" id="UP000016536">
    <property type="component" value="Unassembled WGS sequence"/>
</dbReference>
<comment type="caution">
    <text evidence="1">The sequence shown here is derived from an EMBL/GenBank/DDBJ whole genome shotgun (WGS) entry which is preliminary data.</text>
</comment>
<keyword evidence="2" id="KW-1185">Reference proteome</keyword>
<dbReference type="EMBL" id="AWSE01000293">
    <property type="protein sequence ID" value="ERH20837.1"/>
    <property type="molecule type" value="Genomic_DNA"/>
</dbReference>
<protein>
    <submittedName>
        <fullName evidence="1">Uncharacterized protein</fullName>
    </submittedName>
</protein>
<dbReference type="HOGENOM" id="CLU_072989_6_0_11"/>
<organism evidence="1 2">
    <name type="scientific">Actinomyces johnsonii F0542</name>
    <dbReference type="NCBI Taxonomy" id="1321818"/>
    <lineage>
        <taxon>Bacteria</taxon>
        <taxon>Bacillati</taxon>
        <taxon>Actinomycetota</taxon>
        <taxon>Actinomycetes</taxon>
        <taxon>Actinomycetales</taxon>
        <taxon>Actinomycetaceae</taxon>
        <taxon>Actinomyces</taxon>
    </lineage>
</organism>
<reference evidence="1 2" key="1">
    <citation type="submission" date="2013-08" db="EMBL/GenBank/DDBJ databases">
        <authorList>
            <person name="Weinstock G."/>
            <person name="Sodergren E."/>
            <person name="Wylie T."/>
            <person name="Fulton L."/>
            <person name="Fulton R."/>
            <person name="Fronick C."/>
            <person name="O'Laughlin M."/>
            <person name="Godfrey J."/>
            <person name="Miner T."/>
            <person name="Herter B."/>
            <person name="Appelbaum E."/>
            <person name="Cordes M."/>
            <person name="Lek S."/>
            <person name="Wollam A."/>
            <person name="Pepin K.H."/>
            <person name="Palsikar V.B."/>
            <person name="Mitreva M."/>
            <person name="Wilson R.K."/>
        </authorList>
    </citation>
    <scope>NUCLEOTIDE SEQUENCE [LARGE SCALE GENOMIC DNA]</scope>
    <source>
        <strain evidence="1 2">F0542</strain>
    </source>
</reference>
<evidence type="ECO:0000313" key="2">
    <source>
        <dbReference type="Proteomes" id="UP000016536"/>
    </source>
</evidence>